<dbReference type="Proteomes" id="UP000261660">
    <property type="component" value="Unplaced"/>
</dbReference>
<dbReference type="AlphaFoldDB" id="A0A3Q3ESH1"/>
<dbReference type="STRING" id="56723.ENSLBEP00000010283"/>
<keyword evidence="2" id="KW-1185">Reference proteome</keyword>
<reference evidence="1" key="2">
    <citation type="submission" date="2025-09" db="UniProtKB">
        <authorList>
            <consortium name="Ensembl"/>
        </authorList>
    </citation>
    <scope>IDENTIFICATION</scope>
</reference>
<name>A0A3Q3ESH1_9LABR</name>
<organism evidence="1 2">
    <name type="scientific">Labrus bergylta</name>
    <name type="common">ballan wrasse</name>
    <dbReference type="NCBI Taxonomy" id="56723"/>
    <lineage>
        <taxon>Eukaryota</taxon>
        <taxon>Metazoa</taxon>
        <taxon>Chordata</taxon>
        <taxon>Craniata</taxon>
        <taxon>Vertebrata</taxon>
        <taxon>Euteleostomi</taxon>
        <taxon>Actinopterygii</taxon>
        <taxon>Neopterygii</taxon>
        <taxon>Teleostei</taxon>
        <taxon>Neoteleostei</taxon>
        <taxon>Acanthomorphata</taxon>
        <taxon>Eupercaria</taxon>
        <taxon>Labriformes</taxon>
        <taxon>Labridae</taxon>
        <taxon>Labrus</taxon>
    </lineage>
</organism>
<proteinExistence type="predicted"/>
<reference evidence="1" key="1">
    <citation type="submission" date="2025-08" db="UniProtKB">
        <authorList>
            <consortium name="Ensembl"/>
        </authorList>
    </citation>
    <scope>IDENTIFICATION</scope>
</reference>
<sequence>METAALVAPVTALEFLQDEFLLTEGPVLKVFSLQPRPKACASL</sequence>
<protein>
    <submittedName>
        <fullName evidence="1">Uncharacterized protein</fullName>
    </submittedName>
</protein>
<evidence type="ECO:0000313" key="2">
    <source>
        <dbReference type="Proteomes" id="UP000261660"/>
    </source>
</evidence>
<dbReference type="InParanoid" id="A0A3Q3ESH1"/>
<accession>A0A3Q3ESH1</accession>
<evidence type="ECO:0000313" key="1">
    <source>
        <dbReference type="Ensembl" id="ENSLBEP00000010283.1"/>
    </source>
</evidence>
<dbReference type="Ensembl" id="ENSLBET00000010845.1">
    <property type="protein sequence ID" value="ENSLBEP00000010283.1"/>
    <property type="gene ID" value="ENSLBEG00000007969.1"/>
</dbReference>